<dbReference type="Gene3D" id="3.40.30.10">
    <property type="entry name" value="Glutaredoxin"/>
    <property type="match status" value="1"/>
</dbReference>
<name>K1S1L1_9ZZZZ</name>
<dbReference type="AlphaFoldDB" id="K1S1L1"/>
<evidence type="ECO:0000313" key="1">
    <source>
        <dbReference type="EMBL" id="EKC47570.1"/>
    </source>
</evidence>
<protein>
    <submittedName>
        <fullName evidence="1">Rhodanese domain protein</fullName>
    </submittedName>
</protein>
<dbReference type="SUPFAM" id="SSF52833">
    <property type="entry name" value="Thioredoxin-like"/>
    <property type="match status" value="1"/>
</dbReference>
<dbReference type="InterPro" id="IPR036249">
    <property type="entry name" value="Thioredoxin-like_sf"/>
</dbReference>
<gene>
    <name evidence="1" type="ORF">OBE_15640</name>
</gene>
<dbReference type="EMBL" id="AJWZ01010747">
    <property type="protein sequence ID" value="EKC47570.1"/>
    <property type="molecule type" value="Genomic_DNA"/>
</dbReference>
<sequence>MKKNITLVIIIIAAVAAILVSAINIKGFSVTESSKKFKQEYESINDKVSEKSSKKNRSVNIPENNPMEYITAEKLAKKIDNKESFVAYFGFSECPWCRSVIEELITTAQEENIRKIYYVDVKEIRDTYILNENNEPQKEKDGSKGYNSLIKKLSNVLNEYTLTTDDNKTVNVGEKRIYAPNIVAVVNGEAKILETGISTKETNPYMKLTKEMKSDSKKAFKKVFKYINR</sequence>
<comment type="caution">
    <text evidence="1">The sequence shown here is derived from an EMBL/GenBank/DDBJ whole genome shotgun (WGS) entry which is preliminary data.</text>
</comment>
<organism evidence="1">
    <name type="scientific">human gut metagenome</name>
    <dbReference type="NCBI Taxonomy" id="408170"/>
    <lineage>
        <taxon>unclassified sequences</taxon>
        <taxon>metagenomes</taxon>
        <taxon>organismal metagenomes</taxon>
    </lineage>
</organism>
<accession>K1S1L1</accession>
<proteinExistence type="predicted"/>
<reference evidence="1" key="1">
    <citation type="journal article" date="2013" name="Environ. Microbiol.">
        <title>Microbiota from the distal guts of lean and obese adolescents exhibit partial functional redundancy besides clear differences in community structure.</title>
        <authorList>
            <person name="Ferrer M."/>
            <person name="Ruiz A."/>
            <person name="Lanza F."/>
            <person name="Haange S.B."/>
            <person name="Oberbach A."/>
            <person name="Till H."/>
            <person name="Bargiela R."/>
            <person name="Campoy C."/>
            <person name="Segura M.T."/>
            <person name="Richter M."/>
            <person name="von Bergen M."/>
            <person name="Seifert J."/>
            <person name="Suarez A."/>
        </authorList>
    </citation>
    <scope>NUCLEOTIDE SEQUENCE</scope>
</reference>